<evidence type="ECO:0000256" key="6">
    <source>
        <dbReference type="SAM" id="MobiDB-lite"/>
    </source>
</evidence>
<proteinExistence type="predicted"/>
<feature type="transmembrane region" description="Helical" evidence="7">
    <location>
        <begin position="69"/>
        <end position="89"/>
    </location>
</feature>
<feature type="transmembrane region" description="Helical" evidence="7">
    <location>
        <begin position="40"/>
        <end position="63"/>
    </location>
</feature>
<feature type="transmembrane region" description="Helical" evidence="7">
    <location>
        <begin position="386"/>
        <end position="406"/>
    </location>
</feature>
<sequence>MRSPSSAGSSTHPAGDADGPPDGADAGRAGLRSMGLFRRLGWGVADQGISSLGNLVLGLLVARSLGPEGFGAFSLAFVTFGFVLAASRGPSTDPLLVRFSGVQPSAWRQAVAASTATALVSGVIAGLGCIAVGLALPSTVGAGLVALGFGLPGILLQDSYRFAWFAQGRGDKAFVNDLVWAVLQIGAVLALVATGRATDVTCVLAFGGTATLAALVGLAQSRIRPQLRRVRAWLVDHRDLGGRYLAENVSVGGARQVRMFAVGAIAGLTAVGEIRAAEILMGPFLVLLSGVSQVAIPEAGHVLDRAPERLERFCLWLGLVPAVAATAWGVAVYVILPQGPGELLLADLWKPAWSLLVPMTAVLVTGCFLNAAAAGVRALGASRRSLAAQLSNAALYLVCGSLGAAVDGAAGSTWGLVLAGVVGCVIWRYELRMALTEHCAALGHEPIAGRESS</sequence>
<evidence type="ECO:0000256" key="3">
    <source>
        <dbReference type="ARBA" id="ARBA00022692"/>
    </source>
</evidence>
<dbReference type="PANTHER" id="PTHR30250:SF26">
    <property type="entry name" value="PSMA PROTEIN"/>
    <property type="match status" value="1"/>
</dbReference>
<evidence type="ECO:0000256" key="1">
    <source>
        <dbReference type="ARBA" id="ARBA00004651"/>
    </source>
</evidence>
<name>A0ABN2ZJJ3_9ACTN</name>
<keyword evidence="9" id="KW-1185">Reference proteome</keyword>
<dbReference type="InterPro" id="IPR050833">
    <property type="entry name" value="Poly_Biosynth_Transport"/>
</dbReference>
<feature type="region of interest" description="Disordered" evidence="6">
    <location>
        <begin position="1"/>
        <end position="25"/>
    </location>
</feature>
<feature type="transmembrane region" description="Helical" evidence="7">
    <location>
        <begin position="313"/>
        <end position="336"/>
    </location>
</feature>
<protein>
    <recommendedName>
        <fullName evidence="10">O-antigen/teichoic acid export membrane protein</fullName>
    </recommendedName>
</protein>
<dbReference type="EMBL" id="BAAAQR010000003">
    <property type="protein sequence ID" value="GAA2143053.1"/>
    <property type="molecule type" value="Genomic_DNA"/>
</dbReference>
<dbReference type="PANTHER" id="PTHR30250">
    <property type="entry name" value="PST FAMILY PREDICTED COLANIC ACID TRANSPORTER"/>
    <property type="match status" value="1"/>
</dbReference>
<feature type="transmembrane region" description="Helical" evidence="7">
    <location>
        <begin position="203"/>
        <end position="221"/>
    </location>
</feature>
<keyword evidence="4 7" id="KW-1133">Transmembrane helix</keyword>
<evidence type="ECO:0000313" key="8">
    <source>
        <dbReference type="EMBL" id="GAA2143053.1"/>
    </source>
</evidence>
<feature type="transmembrane region" description="Helical" evidence="7">
    <location>
        <begin position="412"/>
        <end position="429"/>
    </location>
</feature>
<feature type="transmembrane region" description="Helical" evidence="7">
    <location>
        <begin position="140"/>
        <end position="157"/>
    </location>
</feature>
<gene>
    <name evidence="8" type="ORF">GCM10009844_14990</name>
</gene>
<keyword evidence="5 7" id="KW-0472">Membrane</keyword>
<feature type="transmembrane region" description="Helical" evidence="7">
    <location>
        <begin position="356"/>
        <end position="379"/>
    </location>
</feature>
<feature type="compositionally biased region" description="Low complexity" evidence="6">
    <location>
        <begin position="13"/>
        <end position="25"/>
    </location>
</feature>
<feature type="compositionally biased region" description="Polar residues" evidence="6">
    <location>
        <begin position="1"/>
        <end position="12"/>
    </location>
</feature>
<feature type="transmembrane region" description="Helical" evidence="7">
    <location>
        <begin position="110"/>
        <end position="134"/>
    </location>
</feature>
<keyword evidence="2" id="KW-1003">Cell membrane</keyword>
<evidence type="ECO:0000313" key="9">
    <source>
        <dbReference type="Proteomes" id="UP001501771"/>
    </source>
</evidence>
<evidence type="ECO:0000256" key="7">
    <source>
        <dbReference type="SAM" id="Phobius"/>
    </source>
</evidence>
<organism evidence="8 9">
    <name type="scientific">Nocardioides koreensis</name>
    <dbReference type="NCBI Taxonomy" id="433651"/>
    <lineage>
        <taxon>Bacteria</taxon>
        <taxon>Bacillati</taxon>
        <taxon>Actinomycetota</taxon>
        <taxon>Actinomycetes</taxon>
        <taxon>Propionibacteriales</taxon>
        <taxon>Nocardioidaceae</taxon>
        <taxon>Nocardioides</taxon>
    </lineage>
</organism>
<dbReference type="Proteomes" id="UP001501771">
    <property type="component" value="Unassembled WGS sequence"/>
</dbReference>
<evidence type="ECO:0000256" key="5">
    <source>
        <dbReference type="ARBA" id="ARBA00023136"/>
    </source>
</evidence>
<dbReference type="CDD" id="cd13126">
    <property type="entry name" value="MATE_like_11"/>
    <property type="match status" value="1"/>
</dbReference>
<evidence type="ECO:0000256" key="2">
    <source>
        <dbReference type="ARBA" id="ARBA00022475"/>
    </source>
</evidence>
<dbReference type="RefSeq" id="WP_425573694.1">
    <property type="nucleotide sequence ID" value="NZ_BAAAQR010000003.1"/>
</dbReference>
<comment type="caution">
    <text evidence="8">The sequence shown here is derived from an EMBL/GenBank/DDBJ whole genome shotgun (WGS) entry which is preliminary data.</text>
</comment>
<comment type="subcellular location">
    <subcellularLocation>
        <location evidence="1">Cell membrane</location>
        <topology evidence="1">Multi-pass membrane protein</topology>
    </subcellularLocation>
</comment>
<evidence type="ECO:0008006" key="10">
    <source>
        <dbReference type="Google" id="ProtNLM"/>
    </source>
</evidence>
<reference evidence="8 9" key="1">
    <citation type="journal article" date="2019" name="Int. J. Syst. Evol. Microbiol.">
        <title>The Global Catalogue of Microorganisms (GCM) 10K type strain sequencing project: providing services to taxonomists for standard genome sequencing and annotation.</title>
        <authorList>
            <consortium name="The Broad Institute Genomics Platform"/>
            <consortium name="The Broad Institute Genome Sequencing Center for Infectious Disease"/>
            <person name="Wu L."/>
            <person name="Ma J."/>
        </authorList>
    </citation>
    <scope>NUCLEOTIDE SEQUENCE [LARGE SCALE GENOMIC DNA]</scope>
    <source>
        <strain evidence="8 9">JCM 16022</strain>
    </source>
</reference>
<evidence type="ECO:0000256" key="4">
    <source>
        <dbReference type="ARBA" id="ARBA00022989"/>
    </source>
</evidence>
<accession>A0ABN2ZJJ3</accession>
<keyword evidence="3 7" id="KW-0812">Transmembrane</keyword>